<gene>
    <name evidence="2" type="ORF">Cgig2_010812</name>
</gene>
<organism evidence="2 3">
    <name type="scientific">Carnegiea gigantea</name>
    <dbReference type="NCBI Taxonomy" id="171969"/>
    <lineage>
        <taxon>Eukaryota</taxon>
        <taxon>Viridiplantae</taxon>
        <taxon>Streptophyta</taxon>
        <taxon>Embryophyta</taxon>
        <taxon>Tracheophyta</taxon>
        <taxon>Spermatophyta</taxon>
        <taxon>Magnoliopsida</taxon>
        <taxon>eudicotyledons</taxon>
        <taxon>Gunneridae</taxon>
        <taxon>Pentapetalae</taxon>
        <taxon>Caryophyllales</taxon>
        <taxon>Cactineae</taxon>
        <taxon>Cactaceae</taxon>
        <taxon>Cactoideae</taxon>
        <taxon>Echinocereeae</taxon>
        <taxon>Carnegiea</taxon>
    </lineage>
</organism>
<comment type="caution">
    <text evidence="2">The sequence shown here is derived from an EMBL/GenBank/DDBJ whole genome shotgun (WGS) entry which is preliminary data.</text>
</comment>
<reference evidence="2" key="1">
    <citation type="submission" date="2022-04" db="EMBL/GenBank/DDBJ databases">
        <title>Carnegiea gigantea Genome sequencing and assembly v2.</title>
        <authorList>
            <person name="Copetti D."/>
            <person name="Sanderson M.J."/>
            <person name="Burquez A."/>
            <person name="Wojciechowski M.F."/>
        </authorList>
    </citation>
    <scope>NUCLEOTIDE SEQUENCE</scope>
    <source>
        <strain evidence="2">SGP5-SGP5p</strain>
        <tissue evidence="2">Aerial part</tissue>
    </source>
</reference>
<keyword evidence="3" id="KW-1185">Reference proteome</keyword>
<evidence type="ECO:0000313" key="3">
    <source>
        <dbReference type="Proteomes" id="UP001153076"/>
    </source>
</evidence>
<name>A0A9Q1JPZ6_9CARY</name>
<dbReference type="EMBL" id="JAKOGI010000961">
    <property type="protein sequence ID" value="KAJ8428870.1"/>
    <property type="molecule type" value="Genomic_DNA"/>
</dbReference>
<dbReference type="AlphaFoldDB" id="A0A9Q1JPZ6"/>
<accession>A0A9Q1JPZ6</accession>
<dbReference type="Proteomes" id="UP001153076">
    <property type="component" value="Unassembled WGS sequence"/>
</dbReference>
<proteinExistence type="predicted"/>
<protein>
    <submittedName>
        <fullName evidence="2">Uncharacterized protein</fullName>
    </submittedName>
</protein>
<evidence type="ECO:0000313" key="2">
    <source>
        <dbReference type="EMBL" id="KAJ8428870.1"/>
    </source>
</evidence>
<feature type="region of interest" description="Disordered" evidence="1">
    <location>
        <begin position="19"/>
        <end position="52"/>
    </location>
</feature>
<evidence type="ECO:0000256" key="1">
    <source>
        <dbReference type="SAM" id="MobiDB-lite"/>
    </source>
</evidence>
<sequence>MRYCFSRAILFSVGTTLGSGKRLPEPSCGPEWAGAPGNSSPSDTISGTSPTGEWPFLLSTDLPRAEGPSWDAELVDAPSEDEYLNELSEEEEEVSPEVELVLVEATSAPSFDELGPSTWGLANPSGTSSLDKQDDDVIYKYNKRMLERGMKVYLQKIKIQGGRLKMRMNTQVKPSKIRGRSLRHYNEFKCRRRKGAEPLTLEVISLSRWFKYAMTK</sequence>
<feature type="compositionally biased region" description="Polar residues" evidence="1">
    <location>
        <begin position="37"/>
        <end position="51"/>
    </location>
</feature>